<dbReference type="Proteomes" id="UP001331761">
    <property type="component" value="Unassembled WGS sequence"/>
</dbReference>
<protein>
    <submittedName>
        <fullName evidence="1">Uncharacterized protein</fullName>
    </submittedName>
</protein>
<dbReference type="AlphaFoldDB" id="A0AAN8G524"/>
<proteinExistence type="predicted"/>
<comment type="caution">
    <text evidence="1">The sequence shown here is derived from an EMBL/GenBank/DDBJ whole genome shotgun (WGS) entry which is preliminary data.</text>
</comment>
<organism evidence="1 2">
    <name type="scientific">Trichostrongylus colubriformis</name>
    <name type="common">Black scour worm</name>
    <dbReference type="NCBI Taxonomy" id="6319"/>
    <lineage>
        <taxon>Eukaryota</taxon>
        <taxon>Metazoa</taxon>
        <taxon>Ecdysozoa</taxon>
        <taxon>Nematoda</taxon>
        <taxon>Chromadorea</taxon>
        <taxon>Rhabditida</taxon>
        <taxon>Rhabditina</taxon>
        <taxon>Rhabditomorpha</taxon>
        <taxon>Strongyloidea</taxon>
        <taxon>Trichostrongylidae</taxon>
        <taxon>Trichostrongylus</taxon>
    </lineage>
</organism>
<sequence length="354" mass="41086">MKLKVWLCFVPYPQEPYINSSFETVCDNSLRFNTLEQYVYHYTKNQSGTFINSYPYWSNVVAIAVTSFQFDVPVANGTYNMTVTRSAYFFQPHEDFQDEGEDEFRVRASFDRLQLAMEQQTVLLLTSSPYCKTTAVQPFKGAIPGYRVMFMPSNAMKILATDKDPKAKGSPYFLTGTKAGSRRRVKLWSKRKTKSFDDPDARKKLILAAEDCCPMTWEFENFLQNWKPRNRITYHRYTLLKNRRPECTHTTGATSYLQSVLLEVVQPCQWVRICFDIKEEKTERLAHFCEDDVNTLSFIFVHGVYIPTDSDEARPIGLELEEQDSIRINFLIGSKGVSIRLSIEFEGFYIRLGT</sequence>
<evidence type="ECO:0000313" key="1">
    <source>
        <dbReference type="EMBL" id="KAK5976958.1"/>
    </source>
</evidence>
<name>A0AAN8G524_TRICO</name>
<evidence type="ECO:0000313" key="2">
    <source>
        <dbReference type="Proteomes" id="UP001331761"/>
    </source>
</evidence>
<reference evidence="1 2" key="1">
    <citation type="submission" date="2019-10" db="EMBL/GenBank/DDBJ databases">
        <title>Assembly and Annotation for the nematode Trichostrongylus colubriformis.</title>
        <authorList>
            <person name="Martin J."/>
        </authorList>
    </citation>
    <scope>NUCLEOTIDE SEQUENCE [LARGE SCALE GENOMIC DNA]</scope>
    <source>
        <strain evidence="1">G859</strain>
        <tissue evidence="1">Whole worm</tissue>
    </source>
</reference>
<dbReference type="EMBL" id="WIXE01011195">
    <property type="protein sequence ID" value="KAK5976958.1"/>
    <property type="molecule type" value="Genomic_DNA"/>
</dbReference>
<gene>
    <name evidence="1" type="ORF">GCK32_010542</name>
</gene>
<accession>A0AAN8G524</accession>
<keyword evidence="2" id="KW-1185">Reference proteome</keyword>